<protein>
    <submittedName>
        <fullName evidence="1">Nucleophile aminohydrolase</fullName>
    </submittedName>
</protein>
<reference evidence="1" key="1">
    <citation type="journal article" date="2021" name="New Phytol.">
        <title>Evolutionary innovations through gain and loss of genes in the ectomycorrhizal Boletales.</title>
        <authorList>
            <person name="Wu G."/>
            <person name="Miyauchi S."/>
            <person name="Morin E."/>
            <person name="Kuo A."/>
            <person name="Drula E."/>
            <person name="Varga T."/>
            <person name="Kohler A."/>
            <person name="Feng B."/>
            <person name="Cao Y."/>
            <person name="Lipzen A."/>
            <person name="Daum C."/>
            <person name="Hundley H."/>
            <person name="Pangilinan J."/>
            <person name="Johnson J."/>
            <person name="Barry K."/>
            <person name="LaButti K."/>
            <person name="Ng V."/>
            <person name="Ahrendt S."/>
            <person name="Min B."/>
            <person name="Choi I.G."/>
            <person name="Park H."/>
            <person name="Plett J.M."/>
            <person name="Magnuson J."/>
            <person name="Spatafora J.W."/>
            <person name="Nagy L.G."/>
            <person name="Henrissat B."/>
            <person name="Grigoriev I.V."/>
            <person name="Yang Z.L."/>
            <person name="Xu J."/>
            <person name="Martin F.M."/>
        </authorList>
    </citation>
    <scope>NUCLEOTIDE SEQUENCE</scope>
    <source>
        <strain evidence="1">ATCC 28755</strain>
    </source>
</reference>
<evidence type="ECO:0000313" key="2">
    <source>
        <dbReference type="Proteomes" id="UP000790377"/>
    </source>
</evidence>
<comment type="caution">
    <text evidence="1">The sequence shown here is derived from an EMBL/GenBank/DDBJ whole genome shotgun (WGS) entry which is preliminary data.</text>
</comment>
<sequence>MVPTNTIYVAVHGGAGHHAVGSEQQVNKALKRACIAAIQAPPASTSLDIVERAIAVLEDEDCLNAGYGSNLTESGTVECDAAIMDGRTQDFGSIGAASHVKNPIKVAKAVLEHSREPDVLGRIRPLHLVSTGAQHFAASKALTIVSAEDMISPRAKAEWAKWKSGLELSSAETPSSVAESVMQDTVGAVAWDNKGDMAAGVSSGGLLLKYPGRVGEAAIFGAGCWAEQSLTSNHGMACSISGAGEHIIRTCLARSIGDALRPPEASPAEIDIDTHEVLHRVITHHFEKATKDRGEHTPNAGVLLLTKEVGSDGAARPRLWCAFTTESMAVAYASSTQPKPKSSILRRPKRSGSTDASSVYITSIPL</sequence>
<dbReference type="EMBL" id="MU267622">
    <property type="protein sequence ID" value="KAH7913905.1"/>
    <property type="molecule type" value="Genomic_DNA"/>
</dbReference>
<keyword evidence="2" id="KW-1185">Reference proteome</keyword>
<gene>
    <name evidence="1" type="ORF">BJ138DRAFT_1058107</name>
</gene>
<proteinExistence type="predicted"/>
<evidence type="ECO:0000313" key="1">
    <source>
        <dbReference type="EMBL" id="KAH7913905.1"/>
    </source>
</evidence>
<dbReference type="Proteomes" id="UP000790377">
    <property type="component" value="Unassembled WGS sequence"/>
</dbReference>
<accession>A0ACB8AKC0</accession>
<name>A0ACB8AKC0_9AGAM</name>
<organism evidence="1 2">
    <name type="scientific">Hygrophoropsis aurantiaca</name>
    <dbReference type="NCBI Taxonomy" id="72124"/>
    <lineage>
        <taxon>Eukaryota</taxon>
        <taxon>Fungi</taxon>
        <taxon>Dikarya</taxon>
        <taxon>Basidiomycota</taxon>
        <taxon>Agaricomycotina</taxon>
        <taxon>Agaricomycetes</taxon>
        <taxon>Agaricomycetidae</taxon>
        <taxon>Boletales</taxon>
        <taxon>Coniophorineae</taxon>
        <taxon>Hygrophoropsidaceae</taxon>
        <taxon>Hygrophoropsis</taxon>
    </lineage>
</organism>